<feature type="region of interest" description="Disordered" evidence="13">
    <location>
        <begin position="1"/>
        <end position="27"/>
    </location>
</feature>
<keyword evidence="5" id="KW-0963">Cytoplasm</keyword>
<protein>
    <recommendedName>
        <fullName evidence="4">Dynein regulatory complex protein 10</fullName>
    </recommendedName>
    <alternativeName>
        <fullName evidence="10">IQ domain-containing protein D</fullName>
    </alternativeName>
</protein>
<comment type="similarity">
    <text evidence="3">Belongs to the DRC10 family.</text>
</comment>
<comment type="subcellular location">
    <subcellularLocation>
        <location evidence="2">Cytoplasm</location>
        <location evidence="2">Cytoskeleton</location>
        <location evidence="2">Flagellum axoneme</location>
    </subcellularLocation>
</comment>
<evidence type="ECO:0000256" key="13">
    <source>
        <dbReference type="SAM" id="MobiDB-lite"/>
    </source>
</evidence>
<dbReference type="InterPro" id="IPR000048">
    <property type="entry name" value="IQ_motif_EF-hand-BS"/>
</dbReference>
<evidence type="ECO:0000256" key="10">
    <source>
        <dbReference type="ARBA" id="ARBA00032180"/>
    </source>
</evidence>
<dbReference type="Gene3D" id="1.20.5.190">
    <property type="match status" value="1"/>
</dbReference>
<dbReference type="PANTHER" id="PTHR31598">
    <property type="entry name" value="IQ DOMAIN-CONTAINING PROTEIN D"/>
    <property type="match status" value="1"/>
</dbReference>
<evidence type="ECO:0000256" key="12">
    <source>
        <dbReference type="SAM" id="Coils"/>
    </source>
</evidence>
<dbReference type="Proteomes" id="UP000246464">
    <property type="component" value="Chromosome 9"/>
</dbReference>
<keyword evidence="12" id="KW-0175">Coiled coil</keyword>
<accession>A0A2U9BSG6</accession>
<reference evidence="14 15" key="1">
    <citation type="submission" date="2017-12" db="EMBL/GenBank/DDBJ databases">
        <title>Integrating genomic resources of turbot (Scophthalmus maximus) in depth evaluation of genetic and physical mapping variation across individuals.</title>
        <authorList>
            <person name="Martinez P."/>
        </authorList>
    </citation>
    <scope>NUCLEOTIDE SEQUENCE [LARGE SCALE GENOMIC DNA]</scope>
</reference>
<evidence type="ECO:0000256" key="5">
    <source>
        <dbReference type="ARBA" id="ARBA00022490"/>
    </source>
</evidence>
<keyword evidence="6" id="KW-0282">Flagellum</keyword>
<gene>
    <name evidence="14" type="ORF">SMAX5B_010999</name>
</gene>
<keyword evidence="9" id="KW-0966">Cell projection</keyword>
<evidence type="ECO:0000256" key="7">
    <source>
        <dbReference type="ARBA" id="ARBA00023069"/>
    </source>
</evidence>
<dbReference type="PANTHER" id="PTHR31598:SF1">
    <property type="entry name" value="DYNEIN REGULATORY COMPLEX PROTEIN 10"/>
    <property type="match status" value="1"/>
</dbReference>
<comment type="function">
    <text evidence="1">Component of the nexin-dynein regulatory complex (N-DRC), a key regulator of ciliary/flagellar motility which maintains the alignment and integrity of the distal axoneme and regulates microtubule sliding in motile axonemes.</text>
</comment>
<evidence type="ECO:0000256" key="6">
    <source>
        <dbReference type="ARBA" id="ARBA00022846"/>
    </source>
</evidence>
<dbReference type="PROSITE" id="PS50096">
    <property type="entry name" value="IQ"/>
    <property type="match status" value="1"/>
</dbReference>
<evidence type="ECO:0000313" key="14">
    <source>
        <dbReference type="EMBL" id="AWP06991.1"/>
    </source>
</evidence>
<dbReference type="AlphaFoldDB" id="A0A2U9BSG6"/>
<dbReference type="InterPro" id="IPR042815">
    <property type="entry name" value="DRC10"/>
</dbReference>
<keyword evidence="8" id="KW-0206">Cytoskeleton</keyword>
<evidence type="ECO:0000313" key="15">
    <source>
        <dbReference type="Proteomes" id="UP000246464"/>
    </source>
</evidence>
<dbReference type="SMART" id="SM00015">
    <property type="entry name" value="IQ"/>
    <property type="match status" value="1"/>
</dbReference>
<evidence type="ECO:0000256" key="9">
    <source>
        <dbReference type="ARBA" id="ARBA00023273"/>
    </source>
</evidence>
<name>A0A2U9BSG6_SCOMX</name>
<evidence type="ECO:0000256" key="1">
    <source>
        <dbReference type="ARBA" id="ARBA00003029"/>
    </source>
</evidence>
<evidence type="ECO:0000256" key="2">
    <source>
        <dbReference type="ARBA" id="ARBA00004611"/>
    </source>
</evidence>
<evidence type="ECO:0000256" key="8">
    <source>
        <dbReference type="ARBA" id="ARBA00023212"/>
    </source>
</evidence>
<dbReference type="CDD" id="cd23767">
    <property type="entry name" value="IQCD"/>
    <property type="match status" value="1"/>
</dbReference>
<dbReference type="EMBL" id="CP026251">
    <property type="protein sequence ID" value="AWP06991.1"/>
    <property type="molecule type" value="Genomic_DNA"/>
</dbReference>
<sequence length="405" mass="46677">MSAKNAPMLATTKSKTQPEDALKSHDLSENRQLSVEAQRISRILENCINQLEIAATLPAILRLISDSSVVDEELMRALRKLQLLEKRLERKTLRSLKGEDGEARKRVKTPLEKDIKDSDRDLLRLLRSHLDAISGLREEQGMEVGESECELIMVLKMFHSHMVDMLQTSLDEDLLRVLSKPLSSPPAQDLEHITLLREEVATAEKQVDAKISQKKIQIKNLQESLEENNKQIAGLSLAQKCPPQISKKQASMQQEMGQLNIQLNNLMLENRRAERTLRKENEKVETEIEYLLQNFDSEMEEKQADLELNQTEYERLEEESRGLEKPFSVLEVDYNQIMERRRLAEEKRQMEMKELELKIKAAILAQAWWRGYSTRKALKNKSLTNKASKNKDKGAKVKKGKGKKK</sequence>
<keyword evidence="7" id="KW-0969">Cilium</keyword>
<feature type="compositionally biased region" description="Basic and acidic residues" evidence="13">
    <location>
        <begin position="16"/>
        <end position="27"/>
    </location>
</feature>
<evidence type="ECO:0000256" key="3">
    <source>
        <dbReference type="ARBA" id="ARBA00009071"/>
    </source>
</evidence>
<evidence type="ECO:0000256" key="4">
    <source>
        <dbReference type="ARBA" id="ARBA00021752"/>
    </source>
</evidence>
<comment type="subunit">
    <text evidence="11">Component of the nexin-dynein regulatory complex (N-DRC). Interacts with CFAP52.</text>
</comment>
<dbReference type="STRING" id="52904.ENSSMAP00000017216"/>
<feature type="region of interest" description="Disordered" evidence="13">
    <location>
        <begin position="380"/>
        <end position="405"/>
    </location>
</feature>
<feature type="compositionally biased region" description="Basic residues" evidence="13">
    <location>
        <begin position="396"/>
        <end position="405"/>
    </location>
</feature>
<organism evidence="14 15">
    <name type="scientific">Scophthalmus maximus</name>
    <name type="common">Turbot</name>
    <name type="synonym">Psetta maxima</name>
    <dbReference type="NCBI Taxonomy" id="52904"/>
    <lineage>
        <taxon>Eukaryota</taxon>
        <taxon>Metazoa</taxon>
        <taxon>Chordata</taxon>
        <taxon>Craniata</taxon>
        <taxon>Vertebrata</taxon>
        <taxon>Euteleostomi</taxon>
        <taxon>Actinopterygii</taxon>
        <taxon>Neopterygii</taxon>
        <taxon>Teleostei</taxon>
        <taxon>Neoteleostei</taxon>
        <taxon>Acanthomorphata</taxon>
        <taxon>Carangaria</taxon>
        <taxon>Pleuronectiformes</taxon>
        <taxon>Pleuronectoidei</taxon>
        <taxon>Scophthalmidae</taxon>
        <taxon>Scophthalmus</taxon>
    </lineage>
</organism>
<dbReference type="Pfam" id="PF00612">
    <property type="entry name" value="IQ"/>
    <property type="match status" value="1"/>
</dbReference>
<feature type="coiled-coil region" evidence="12">
    <location>
        <begin position="193"/>
        <end position="319"/>
    </location>
</feature>
<keyword evidence="15" id="KW-1185">Reference proteome</keyword>
<proteinExistence type="inferred from homology"/>
<evidence type="ECO:0000256" key="11">
    <source>
        <dbReference type="ARBA" id="ARBA00046836"/>
    </source>
</evidence>